<comment type="caution">
    <text evidence="8">The sequence shown here is derived from an EMBL/GenBank/DDBJ whole genome shotgun (WGS) entry which is preliminary data.</text>
</comment>
<evidence type="ECO:0000256" key="5">
    <source>
        <dbReference type="ARBA" id="ARBA00022989"/>
    </source>
</evidence>
<dbReference type="PANTHER" id="PTHR33508:SF1">
    <property type="entry name" value="UPF0056 MEMBRANE PROTEIN YHCE"/>
    <property type="match status" value="1"/>
</dbReference>
<feature type="transmembrane region" description="Helical" evidence="7">
    <location>
        <begin position="188"/>
        <end position="208"/>
    </location>
</feature>
<evidence type="ECO:0000256" key="7">
    <source>
        <dbReference type="RuleBase" id="RU362048"/>
    </source>
</evidence>
<evidence type="ECO:0000313" key="8">
    <source>
        <dbReference type="EMBL" id="MBC8178855.1"/>
    </source>
</evidence>
<keyword evidence="6 7" id="KW-0472">Membrane</keyword>
<dbReference type="EMBL" id="JACNJD010000321">
    <property type="protein sequence ID" value="MBC8178855.1"/>
    <property type="molecule type" value="Genomic_DNA"/>
</dbReference>
<evidence type="ECO:0000256" key="1">
    <source>
        <dbReference type="ARBA" id="ARBA00004651"/>
    </source>
</evidence>
<dbReference type="NCBIfam" id="TIGR00427">
    <property type="entry name" value="NAAT family transporter"/>
    <property type="match status" value="1"/>
</dbReference>
<comment type="subcellular location">
    <subcellularLocation>
        <location evidence="1 7">Cell membrane</location>
        <topology evidence="1 7">Multi-pass membrane protein</topology>
    </subcellularLocation>
</comment>
<dbReference type="GO" id="GO:0005886">
    <property type="term" value="C:plasma membrane"/>
    <property type="evidence" value="ECO:0007669"/>
    <property type="project" value="UniProtKB-SubCell"/>
</dbReference>
<dbReference type="AlphaFoldDB" id="A0A8J6N4C9"/>
<name>A0A8J6N4C9_9DELT</name>
<evidence type="ECO:0000256" key="3">
    <source>
        <dbReference type="ARBA" id="ARBA00022475"/>
    </source>
</evidence>
<organism evidence="8 9">
    <name type="scientific">Candidatus Desulfacyla euxinica</name>
    <dbReference type="NCBI Taxonomy" id="2841693"/>
    <lineage>
        <taxon>Bacteria</taxon>
        <taxon>Deltaproteobacteria</taxon>
        <taxon>Candidatus Desulfacyla</taxon>
    </lineage>
</organism>
<gene>
    <name evidence="8" type="ORF">H8E19_15735</name>
</gene>
<feature type="transmembrane region" description="Helical" evidence="7">
    <location>
        <begin position="66"/>
        <end position="92"/>
    </location>
</feature>
<reference evidence="8 9" key="1">
    <citation type="submission" date="2020-08" db="EMBL/GenBank/DDBJ databases">
        <title>Bridging the membrane lipid divide: bacteria of the FCB group superphylum have the potential to synthesize archaeal ether lipids.</title>
        <authorList>
            <person name="Villanueva L."/>
            <person name="Von Meijenfeldt F.A.B."/>
            <person name="Westbye A.B."/>
            <person name="Yadav S."/>
            <person name="Hopmans E.C."/>
            <person name="Dutilh B.E."/>
            <person name="Sinninghe Damste J.S."/>
        </authorList>
    </citation>
    <scope>NUCLEOTIDE SEQUENCE [LARGE SCALE GENOMIC DNA]</scope>
    <source>
        <strain evidence="8">NIOZ-UU27</strain>
    </source>
</reference>
<feature type="transmembrane region" description="Helical" evidence="7">
    <location>
        <begin position="113"/>
        <end position="135"/>
    </location>
</feature>
<accession>A0A8J6N4C9</accession>
<evidence type="ECO:0000313" key="9">
    <source>
        <dbReference type="Proteomes" id="UP000650524"/>
    </source>
</evidence>
<evidence type="ECO:0000256" key="2">
    <source>
        <dbReference type="ARBA" id="ARBA00009784"/>
    </source>
</evidence>
<feature type="transmembrane region" description="Helical" evidence="7">
    <location>
        <begin position="6"/>
        <end position="29"/>
    </location>
</feature>
<evidence type="ECO:0000256" key="6">
    <source>
        <dbReference type="ARBA" id="ARBA00023136"/>
    </source>
</evidence>
<protein>
    <recommendedName>
        <fullName evidence="7">UPF0056 membrane protein</fullName>
    </recommendedName>
</protein>
<keyword evidence="3" id="KW-1003">Cell membrane</keyword>
<feature type="transmembrane region" description="Helical" evidence="7">
    <location>
        <begin position="147"/>
        <end position="167"/>
    </location>
</feature>
<feature type="transmembrane region" description="Helical" evidence="7">
    <location>
        <begin position="41"/>
        <end position="60"/>
    </location>
</feature>
<dbReference type="InterPro" id="IPR002771">
    <property type="entry name" value="Multi_antbiot-R_MarC"/>
</dbReference>
<dbReference type="Proteomes" id="UP000650524">
    <property type="component" value="Unassembled WGS sequence"/>
</dbReference>
<dbReference type="Pfam" id="PF01914">
    <property type="entry name" value="MarC"/>
    <property type="match status" value="1"/>
</dbReference>
<proteinExistence type="inferred from homology"/>
<dbReference type="PANTHER" id="PTHR33508">
    <property type="entry name" value="UPF0056 MEMBRANE PROTEIN YHCE"/>
    <property type="match status" value="1"/>
</dbReference>
<comment type="similarity">
    <text evidence="2 7">Belongs to the UPF0056 (MarC) family.</text>
</comment>
<sequence>MHDPNYVKIATGLFIMLNPFVLIPVFLGLTGSMSKAQRMKVAMTTSIAVFIIMIIAVFAGNHVLTFFGITISDFRIAGGILILLMAITMARAKDEGMRYSDKEHAEAKSKDTNIGVVPLAIPLMAGPAGISVAIIDADLCNTLMSRSMLVIIIACLSALLWLAMVLGEQIGRFLGHTGQQVLTRVMGLILLALAAEFLVTGIQGAFHLTN</sequence>
<keyword evidence="5 7" id="KW-1133">Transmembrane helix</keyword>
<keyword evidence="4 7" id="KW-0812">Transmembrane</keyword>
<evidence type="ECO:0000256" key="4">
    <source>
        <dbReference type="ARBA" id="ARBA00022692"/>
    </source>
</evidence>